<dbReference type="AlphaFoldDB" id="A0AAE4JWB0"/>
<evidence type="ECO:0000313" key="2">
    <source>
        <dbReference type="Proteomes" id="UP001268256"/>
    </source>
</evidence>
<accession>A0AAE4JWB0</accession>
<keyword evidence="2" id="KW-1185">Reference proteome</keyword>
<dbReference type="RefSeq" id="WP_322878136.1">
    <property type="nucleotide sequence ID" value="NZ_JAVMIP010000007.1"/>
</dbReference>
<dbReference type="Proteomes" id="UP001268256">
    <property type="component" value="Unassembled WGS sequence"/>
</dbReference>
<sequence>MINQCQAILPIKQDQTPVYQISVAWKSLGIHRATHLGTDGE</sequence>
<reference evidence="2" key="1">
    <citation type="submission" date="2023-07" db="EMBL/GenBank/DDBJ databases">
        <authorList>
            <person name="Luz R."/>
            <person name="Cordeiro R."/>
            <person name="Fonseca A."/>
            <person name="Goncalves V."/>
        </authorList>
    </citation>
    <scope>NUCLEOTIDE SEQUENCE [LARGE SCALE GENOMIC DNA]</scope>
    <source>
        <strain evidence="2">BACA0444</strain>
    </source>
</reference>
<protein>
    <submittedName>
        <fullName evidence="1">Uncharacterized protein</fullName>
    </submittedName>
</protein>
<comment type="caution">
    <text evidence="1">The sequence shown here is derived from an EMBL/GenBank/DDBJ whole genome shotgun (WGS) entry which is preliminary data.</text>
</comment>
<proteinExistence type="predicted"/>
<name>A0AAE4JWB0_9CYAN</name>
<evidence type="ECO:0000313" key="1">
    <source>
        <dbReference type="EMBL" id="MDS3860876.1"/>
    </source>
</evidence>
<organism evidence="1 2">
    <name type="scientific">Pseudocalidococcus azoricus BACA0444</name>
    <dbReference type="NCBI Taxonomy" id="2918990"/>
    <lineage>
        <taxon>Bacteria</taxon>
        <taxon>Bacillati</taxon>
        <taxon>Cyanobacteriota</taxon>
        <taxon>Cyanophyceae</taxon>
        <taxon>Acaryochloridales</taxon>
        <taxon>Thermosynechococcaceae</taxon>
        <taxon>Pseudocalidococcus</taxon>
        <taxon>Pseudocalidococcus azoricus</taxon>
    </lineage>
</organism>
<dbReference type="EMBL" id="JAVMIP010000007">
    <property type="protein sequence ID" value="MDS3860876.1"/>
    <property type="molecule type" value="Genomic_DNA"/>
</dbReference>
<gene>
    <name evidence="1" type="ORF">RIF25_08615</name>
</gene>